<dbReference type="Pfam" id="PF00534">
    <property type="entry name" value="Glycos_transf_1"/>
    <property type="match status" value="1"/>
</dbReference>
<dbReference type="Pfam" id="PF13579">
    <property type="entry name" value="Glyco_trans_4_4"/>
    <property type="match status" value="1"/>
</dbReference>
<evidence type="ECO:0000313" key="3">
    <source>
        <dbReference type="EMBL" id="PTA50717.1"/>
    </source>
</evidence>
<feature type="domain" description="Glycosyltransferase subfamily 4-like N-terminal" evidence="2">
    <location>
        <begin position="19"/>
        <end position="198"/>
    </location>
</feature>
<dbReference type="CDD" id="cd03794">
    <property type="entry name" value="GT4_WbuB-like"/>
    <property type="match status" value="1"/>
</dbReference>
<proteinExistence type="predicted"/>
<dbReference type="Gene3D" id="3.40.50.2000">
    <property type="entry name" value="Glycogen Phosphorylase B"/>
    <property type="match status" value="2"/>
</dbReference>
<accession>A0ABX5HX42</accession>
<dbReference type="InterPro" id="IPR050194">
    <property type="entry name" value="Glycosyltransferase_grp1"/>
</dbReference>
<protein>
    <submittedName>
        <fullName evidence="3">Glycosyltransferase WbuB</fullName>
    </submittedName>
</protein>
<dbReference type="SUPFAM" id="SSF53756">
    <property type="entry name" value="UDP-Glycosyltransferase/glycogen phosphorylase"/>
    <property type="match status" value="1"/>
</dbReference>
<dbReference type="RefSeq" id="WP_107883281.1">
    <property type="nucleotide sequence ID" value="NZ_PYSG01000002.1"/>
</dbReference>
<dbReference type="PANTHER" id="PTHR45947">
    <property type="entry name" value="SULFOQUINOVOSYL TRANSFERASE SQD2"/>
    <property type="match status" value="1"/>
</dbReference>
<dbReference type="EMBL" id="PYSG01000002">
    <property type="protein sequence ID" value="PTA50717.1"/>
    <property type="molecule type" value="Genomic_DNA"/>
</dbReference>
<keyword evidence="4" id="KW-1185">Reference proteome</keyword>
<reference evidence="3 4" key="1">
    <citation type="submission" date="2018-03" db="EMBL/GenBank/DDBJ databases">
        <authorList>
            <person name="Dailey F.E."/>
        </authorList>
    </citation>
    <scope>NUCLEOTIDE SEQUENCE [LARGE SCALE GENOMIC DNA]</scope>
    <source>
        <strain evidence="3 4">CW7</strain>
    </source>
</reference>
<reference evidence="3 4" key="2">
    <citation type="submission" date="2018-04" db="EMBL/GenBank/DDBJ databases">
        <title>Genomic sequence of a freshwater isolate of Shewanella morhuae.</title>
        <authorList>
            <person name="Castillo D.E."/>
            <person name="Gram L."/>
        </authorList>
    </citation>
    <scope>NUCLEOTIDE SEQUENCE [LARGE SCALE GENOMIC DNA]</scope>
    <source>
        <strain evidence="3 4">CW7</strain>
    </source>
</reference>
<organism evidence="3 4">
    <name type="scientific">Shewanella morhuae</name>
    <dbReference type="NCBI Taxonomy" id="365591"/>
    <lineage>
        <taxon>Bacteria</taxon>
        <taxon>Pseudomonadati</taxon>
        <taxon>Pseudomonadota</taxon>
        <taxon>Gammaproteobacteria</taxon>
        <taxon>Alteromonadales</taxon>
        <taxon>Shewanellaceae</taxon>
        <taxon>Shewanella</taxon>
    </lineage>
</organism>
<evidence type="ECO:0000259" key="1">
    <source>
        <dbReference type="Pfam" id="PF00534"/>
    </source>
</evidence>
<evidence type="ECO:0000313" key="4">
    <source>
        <dbReference type="Proteomes" id="UP000240506"/>
    </source>
</evidence>
<dbReference type="InterPro" id="IPR028098">
    <property type="entry name" value="Glyco_trans_4-like_N"/>
</dbReference>
<name>A0ABX5HX42_9GAMM</name>
<gene>
    <name evidence="3" type="ORF">C9I43_09490</name>
</gene>
<feature type="domain" description="Glycosyl transferase family 1" evidence="1">
    <location>
        <begin position="214"/>
        <end position="380"/>
    </location>
</feature>
<sequence length="405" mass="44709">MRVLYFHQHFSTPSGSTGIRSYEMAQRLVEHGHQITMVCGSYGGGETGITDKFVRGRRKGLVDGIDIIEFDLAYSNTDGFTKRASTFLMFALKSVGIALTHKYDVVFATTTPLTAGIPGIFARWLRFKPFVFEVRDLWPELPKQMGVIKNPLILSAMSILEWCSYRSAHRCVGLSPGIVEGIKKRGVKASKIALVPNGCDLNIFAEKVISWRPSNVLDTDFIAIFTGTHGVANGLDAALDAAAELKLRGRTDIKLVFVGQGKLKAKLQQRVVEDKLENVIFHAPINKRKLAQLMKGADIGLQLLANIPAFYYGTSPNKFFDYISAGLPVLNNYPGWLAGMIKENDCGYTVEPDNASAFADALEHAADNKILLPKMGENAQALAKREFDRHNLANKWVTWVTGVAK</sequence>
<comment type="caution">
    <text evidence="3">The sequence shown here is derived from an EMBL/GenBank/DDBJ whole genome shotgun (WGS) entry which is preliminary data.</text>
</comment>
<dbReference type="Proteomes" id="UP000240506">
    <property type="component" value="Unassembled WGS sequence"/>
</dbReference>
<evidence type="ECO:0000259" key="2">
    <source>
        <dbReference type="Pfam" id="PF13579"/>
    </source>
</evidence>
<dbReference type="PANTHER" id="PTHR45947:SF3">
    <property type="entry name" value="SULFOQUINOVOSYL TRANSFERASE SQD2"/>
    <property type="match status" value="1"/>
</dbReference>
<dbReference type="InterPro" id="IPR001296">
    <property type="entry name" value="Glyco_trans_1"/>
</dbReference>